<evidence type="ECO:0000256" key="4">
    <source>
        <dbReference type="ARBA" id="ARBA00022679"/>
    </source>
</evidence>
<keyword evidence="6 10" id="KW-0547">Nucleotide-binding</keyword>
<evidence type="ECO:0000256" key="7">
    <source>
        <dbReference type="ARBA" id="ARBA00022840"/>
    </source>
</evidence>
<dbReference type="InterPro" id="IPR018022">
    <property type="entry name" value="IPT"/>
</dbReference>
<reference evidence="14 15" key="1">
    <citation type="submission" date="2016-11" db="EMBL/GenBank/DDBJ databases">
        <authorList>
            <person name="Jaros S."/>
            <person name="Januszkiewicz K."/>
            <person name="Wedrychowicz H."/>
        </authorList>
    </citation>
    <scope>NUCLEOTIDE SEQUENCE [LARGE SCALE GENOMIC DNA]</scope>
    <source>
        <strain evidence="14 15">IBRC-M 10683</strain>
    </source>
</reference>
<evidence type="ECO:0000313" key="14">
    <source>
        <dbReference type="EMBL" id="SHF53481.1"/>
    </source>
</evidence>
<gene>
    <name evidence="10" type="primary">miaA</name>
    <name evidence="14" type="ORF">SAMN05216225_1001224</name>
</gene>
<proteinExistence type="inferred from homology"/>
<feature type="binding site" evidence="10">
    <location>
        <begin position="12"/>
        <end position="17"/>
    </location>
    <ligand>
        <name>substrate</name>
    </ligand>
</feature>
<keyword evidence="7 10" id="KW-0067">ATP-binding</keyword>
<dbReference type="AlphaFoldDB" id="A0A1M5CFJ9"/>
<evidence type="ECO:0000313" key="15">
    <source>
        <dbReference type="Proteomes" id="UP000183988"/>
    </source>
</evidence>
<evidence type="ECO:0000256" key="9">
    <source>
        <dbReference type="ARBA" id="ARBA00049563"/>
    </source>
</evidence>
<evidence type="ECO:0000256" key="13">
    <source>
        <dbReference type="RuleBase" id="RU003785"/>
    </source>
</evidence>
<dbReference type="OrthoDB" id="9776390at2"/>
<dbReference type="Gene3D" id="3.40.50.300">
    <property type="entry name" value="P-loop containing nucleotide triphosphate hydrolases"/>
    <property type="match status" value="1"/>
</dbReference>
<evidence type="ECO:0000256" key="6">
    <source>
        <dbReference type="ARBA" id="ARBA00022741"/>
    </source>
</evidence>
<dbReference type="STRING" id="930117.SAMN05216225_1001224"/>
<dbReference type="RefSeq" id="WP_072887093.1">
    <property type="nucleotide sequence ID" value="NZ_FQVW01000001.1"/>
</dbReference>
<dbReference type="PANTHER" id="PTHR11088:SF60">
    <property type="entry name" value="TRNA DIMETHYLALLYLTRANSFERASE"/>
    <property type="match status" value="1"/>
</dbReference>
<dbReference type="EC" id="2.5.1.75" evidence="10"/>
<dbReference type="InterPro" id="IPR027417">
    <property type="entry name" value="P-loop_NTPase"/>
</dbReference>
<accession>A0A1M5CFJ9</accession>
<evidence type="ECO:0000256" key="11">
    <source>
        <dbReference type="RuleBase" id="RU003783"/>
    </source>
</evidence>
<comment type="caution">
    <text evidence="10">Lacks conserved residue(s) required for the propagation of feature annotation.</text>
</comment>
<dbReference type="InterPro" id="IPR039657">
    <property type="entry name" value="Dimethylallyltransferase"/>
</dbReference>
<dbReference type="HAMAP" id="MF_00185">
    <property type="entry name" value="IPP_trans"/>
    <property type="match status" value="1"/>
</dbReference>
<comment type="cofactor">
    <cofactor evidence="1 10">
        <name>Mg(2+)</name>
        <dbReference type="ChEBI" id="CHEBI:18420"/>
    </cofactor>
</comment>
<dbReference type="EMBL" id="FQVW01000001">
    <property type="protein sequence ID" value="SHF53481.1"/>
    <property type="molecule type" value="Genomic_DNA"/>
</dbReference>
<evidence type="ECO:0000256" key="1">
    <source>
        <dbReference type="ARBA" id="ARBA00001946"/>
    </source>
</evidence>
<comment type="catalytic activity">
    <reaction evidence="9 10 11">
        <text>adenosine(37) in tRNA + dimethylallyl diphosphate = N(6)-dimethylallyladenosine(37) in tRNA + diphosphate</text>
        <dbReference type="Rhea" id="RHEA:26482"/>
        <dbReference type="Rhea" id="RHEA-COMP:10162"/>
        <dbReference type="Rhea" id="RHEA-COMP:10375"/>
        <dbReference type="ChEBI" id="CHEBI:33019"/>
        <dbReference type="ChEBI" id="CHEBI:57623"/>
        <dbReference type="ChEBI" id="CHEBI:74411"/>
        <dbReference type="ChEBI" id="CHEBI:74415"/>
        <dbReference type="EC" id="2.5.1.75"/>
    </reaction>
</comment>
<dbReference type="PANTHER" id="PTHR11088">
    <property type="entry name" value="TRNA DIMETHYLALLYLTRANSFERASE"/>
    <property type="match status" value="1"/>
</dbReference>
<evidence type="ECO:0000256" key="5">
    <source>
        <dbReference type="ARBA" id="ARBA00022694"/>
    </source>
</evidence>
<evidence type="ECO:0000256" key="12">
    <source>
        <dbReference type="RuleBase" id="RU003784"/>
    </source>
</evidence>
<evidence type="ECO:0000256" key="8">
    <source>
        <dbReference type="ARBA" id="ARBA00022842"/>
    </source>
</evidence>
<keyword evidence="5 10" id="KW-0819">tRNA processing</keyword>
<dbReference type="Pfam" id="PF01715">
    <property type="entry name" value="IPPT"/>
    <property type="match status" value="1"/>
</dbReference>
<comment type="similarity">
    <text evidence="3 10 13">Belongs to the IPP transferase family.</text>
</comment>
<feature type="region of interest" description="Interaction with substrate tRNA" evidence="10">
    <location>
        <begin position="35"/>
        <end position="38"/>
    </location>
</feature>
<keyword evidence="15" id="KW-1185">Reference proteome</keyword>
<sequence length="311" mass="36399">MKEKVIAIVGPTAVGKTALSIQVANKFNGEIISGDSMQVYKGLDIGTAKITIDEMQDVPHHLIDIKEPDEDFSVADFKENVEQNIKDISLRNKVPILVGGSGLYIQAALYDYQFSNQKRDEEITKQLERELEQLGNYTLYERLKIIDPIQAEKIHPNNHRRVIRALEVYLSTGKTMTEYQKSQQQEANYDIYFVGLEMERSLLYERINKRVDLMIENGLVQEVERLYLEGYENHQSMRGIGYKEFIPYFKGEYSLETAIELLKRNSRRFAKRQYTWFKNKMDINWYHVTPDTINEKFQIILYNLAGFLEEK</sequence>
<keyword evidence="8 10" id="KW-0460">Magnesium</keyword>
<evidence type="ECO:0000256" key="2">
    <source>
        <dbReference type="ARBA" id="ARBA00003213"/>
    </source>
</evidence>
<organism evidence="14 15">
    <name type="scientific">Ornithinibacillus halophilus</name>
    <dbReference type="NCBI Taxonomy" id="930117"/>
    <lineage>
        <taxon>Bacteria</taxon>
        <taxon>Bacillati</taxon>
        <taxon>Bacillota</taxon>
        <taxon>Bacilli</taxon>
        <taxon>Bacillales</taxon>
        <taxon>Bacillaceae</taxon>
        <taxon>Ornithinibacillus</taxon>
    </lineage>
</organism>
<keyword evidence="4 10" id="KW-0808">Transferase</keyword>
<dbReference type="GO" id="GO:0005524">
    <property type="term" value="F:ATP binding"/>
    <property type="evidence" value="ECO:0007669"/>
    <property type="project" value="UniProtKB-UniRule"/>
</dbReference>
<dbReference type="GO" id="GO:0052381">
    <property type="term" value="F:tRNA dimethylallyltransferase activity"/>
    <property type="evidence" value="ECO:0007669"/>
    <property type="project" value="UniProtKB-UniRule"/>
</dbReference>
<evidence type="ECO:0000256" key="10">
    <source>
        <dbReference type="HAMAP-Rule" id="MF_00185"/>
    </source>
</evidence>
<name>A0A1M5CFJ9_9BACI</name>
<dbReference type="NCBIfam" id="TIGR00174">
    <property type="entry name" value="miaA"/>
    <property type="match status" value="1"/>
</dbReference>
<evidence type="ECO:0000256" key="3">
    <source>
        <dbReference type="ARBA" id="ARBA00005842"/>
    </source>
</evidence>
<comment type="subunit">
    <text evidence="10">Monomer.</text>
</comment>
<dbReference type="SUPFAM" id="SSF52540">
    <property type="entry name" value="P-loop containing nucleoside triphosphate hydrolases"/>
    <property type="match status" value="2"/>
</dbReference>
<feature type="site" description="Interaction with substrate tRNA" evidence="10">
    <location>
        <position position="101"/>
    </location>
</feature>
<dbReference type="GO" id="GO:0006400">
    <property type="term" value="P:tRNA modification"/>
    <property type="evidence" value="ECO:0007669"/>
    <property type="project" value="TreeGrafter"/>
</dbReference>
<dbReference type="Proteomes" id="UP000183988">
    <property type="component" value="Unassembled WGS sequence"/>
</dbReference>
<feature type="binding site" evidence="10">
    <location>
        <begin position="10"/>
        <end position="17"/>
    </location>
    <ligand>
        <name>ATP</name>
        <dbReference type="ChEBI" id="CHEBI:30616"/>
    </ligand>
</feature>
<dbReference type="Gene3D" id="1.10.20.140">
    <property type="match status" value="1"/>
</dbReference>
<comment type="function">
    <text evidence="2 10 12">Catalyzes the transfer of a dimethylallyl group onto the adenine at position 37 in tRNAs that read codons beginning with uridine, leading to the formation of N6-(dimethylallyl)adenosine (i(6)A).</text>
</comment>
<dbReference type="FunFam" id="1.10.20.140:FF:000001">
    <property type="entry name" value="tRNA dimethylallyltransferase"/>
    <property type="match status" value="1"/>
</dbReference>
<protein>
    <recommendedName>
        <fullName evidence="10">tRNA dimethylallyltransferase</fullName>
        <ecNumber evidence="10">2.5.1.75</ecNumber>
    </recommendedName>
    <alternativeName>
        <fullName evidence="10">Dimethylallyl diphosphate:tRNA dimethylallyltransferase</fullName>
        <shortName evidence="10">DMAPP:tRNA dimethylallyltransferase</shortName>
        <shortName evidence="10">DMATase</shortName>
    </alternativeName>
    <alternativeName>
        <fullName evidence="10">Isopentenyl-diphosphate:tRNA isopentenyltransferase</fullName>
        <shortName evidence="10">IPP transferase</shortName>
        <shortName evidence="10">IPPT</shortName>
        <shortName evidence="10">IPTase</shortName>
    </alternativeName>
</protein>